<dbReference type="AlphaFoldDB" id="A0A0A9EGJ8"/>
<reference evidence="1" key="2">
    <citation type="journal article" date="2015" name="Data Brief">
        <title>Shoot transcriptome of the giant reed, Arundo donax.</title>
        <authorList>
            <person name="Barrero R.A."/>
            <person name="Guerrero F.D."/>
            <person name="Moolhuijzen P."/>
            <person name="Goolsby J.A."/>
            <person name="Tidwell J."/>
            <person name="Bellgard S.E."/>
            <person name="Bellgard M.I."/>
        </authorList>
    </citation>
    <scope>NUCLEOTIDE SEQUENCE</scope>
    <source>
        <tissue evidence="1">Shoot tissue taken approximately 20 cm above the soil surface</tissue>
    </source>
</reference>
<dbReference type="EMBL" id="GBRH01200895">
    <property type="protein sequence ID" value="JAD97000.1"/>
    <property type="molecule type" value="Transcribed_RNA"/>
</dbReference>
<accession>A0A0A9EGJ8</accession>
<reference evidence="1" key="1">
    <citation type="submission" date="2014-09" db="EMBL/GenBank/DDBJ databases">
        <authorList>
            <person name="Magalhaes I.L.F."/>
            <person name="Oliveira U."/>
            <person name="Santos F.R."/>
            <person name="Vidigal T.H.D.A."/>
            <person name="Brescovit A.D."/>
            <person name="Santos A.J."/>
        </authorList>
    </citation>
    <scope>NUCLEOTIDE SEQUENCE</scope>
    <source>
        <tissue evidence="1">Shoot tissue taken approximately 20 cm above the soil surface</tissue>
    </source>
</reference>
<evidence type="ECO:0000313" key="1">
    <source>
        <dbReference type="EMBL" id="JAD97000.1"/>
    </source>
</evidence>
<name>A0A0A9EGJ8_ARUDO</name>
<proteinExistence type="predicted"/>
<protein>
    <submittedName>
        <fullName evidence="1">Uncharacterized protein</fullName>
    </submittedName>
</protein>
<sequence>MVMSRDENGRKRSEEGQITFTFTFFCRK</sequence>
<organism evidence="1">
    <name type="scientific">Arundo donax</name>
    <name type="common">Giant reed</name>
    <name type="synonym">Donax arundinaceus</name>
    <dbReference type="NCBI Taxonomy" id="35708"/>
    <lineage>
        <taxon>Eukaryota</taxon>
        <taxon>Viridiplantae</taxon>
        <taxon>Streptophyta</taxon>
        <taxon>Embryophyta</taxon>
        <taxon>Tracheophyta</taxon>
        <taxon>Spermatophyta</taxon>
        <taxon>Magnoliopsida</taxon>
        <taxon>Liliopsida</taxon>
        <taxon>Poales</taxon>
        <taxon>Poaceae</taxon>
        <taxon>PACMAD clade</taxon>
        <taxon>Arundinoideae</taxon>
        <taxon>Arundineae</taxon>
        <taxon>Arundo</taxon>
    </lineage>
</organism>